<sequence>MRCRMGCIMTLFLSLASTSLCYGYGYNRQWGTQVIIVNPNTVPNQYYNSYPYYPSYPQYYYYPRYRCIVVPRCYPSGSCNYQNQECGYF</sequence>
<dbReference type="RefSeq" id="WP_131793001.1">
    <property type="nucleotide sequence ID" value="NZ_CAAAHV010000010.1"/>
</dbReference>
<dbReference type="Proteomes" id="UP000255066">
    <property type="component" value="Unassembled WGS sequence"/>
</dbReference>
<dbReference type="Proteomes" id="UP000054735">
    <property type="component" value="Unassembled WGS sequence"/>
</dbReference>
<dbReference type="EMBL" id="UGNW01000001">
    <property type="protein sequence ID" value="STX30909.1"/>
    <property type="molecule type" value="Genomic_DNA"/>
</dbReference>
<reference evidence="2 4" key="1">
    <citation type="submission" date="2015-11" db="EMBL/GenBank/DDBJ databases">
        <title>Genomic analysis of 38 Legionella species identifies large and diverse effector repertoires.</title>
        <authorList>
            <person name="Burstein D."/>
            <person name="Amaro F."/>
            <person name="Zusman T."/>
            <person name="Lifshitz Z."/>
            <person name="Cohen O."/>
            <person name="Gilbert J.A."/>
            <person name="Pupko T."/>
            <person name="Shuman H.A."/>
            <person name="Segal G."/>
        </authorList>
    </citation>
    <scope>NUCLEOTIDE SEQUENCE [LARGE SCALE GENOMIC DNA]</scope>
    <source>
        <strain evidence="2 4">CDC#1407-AL-14</strain>
    </source>
</reference>
<dbReference type="EMBL" id="LNXT01000048">
    <property type="protein sequence ID" value="KTC68375.1"/>
    <property type="molecule type" value="Genomic_DNA"/>
</dbReference>
<keyword evidence="1" id="KW-0732">Signal</keyword>
<evidence type="ECO:0000256" key="1">
    <source>
        <dbReference type="SAM" id="SignalP"/>
    </source>
</evidence>
<evidence type="ECO:0000313" key="3">
    <source>
        <dbReference type="EMBL" id="STX30909.1"/>
    </source>
</evidence>
<dbReference type="AlphaFoldDB" id="A0A378I6W4"/>
<proteinExistence type="predicted"/>
<evidence type="ECO:0000313" key="2">
    <source>
        <dbReference type="EMBL" id="KTC68375.1"/>
    </source>
</evidence>
<name>A0A378I6W4_9GAMM</name>
<feature type="signal peptide" evidence="1">
    <location>
        <begin position="1"/>
        <end position="22"/>
    </location>
</feature>
<evidence type="ECO:0000313" key="5">
    <source>
        <dbReference type="Proteomes" id="UP000255066"/>
    </source>
</evidence>
<protein>
    <submittedName>
        <fullName evidence="3">Uncharacterized protein</fullName>
    </submittedName>
</protein>
<accession>A0A378I6W4</accession>
<evidence type="ECO:0000313" key="4">
    <source>
        <dbReference type="Proteomes" id="UP000054735"/>
    </source>
</evidence>
<dbReference type="OrthoDB" id="5654274at2"/>
<keyword evidence="4" id="KW-1185">Reference proteome</keyword>
<reference evidence="3 5" key="2">
    <citation type="submission" date="2018-06" db="EMBL/GenBank/DDBJ databases">
        <authorList>
            <consortium name="Pathogen Informatics"/>
            <person name="Doyle S."/>
        </authorList>
    </citation>
    <scope>NUCLEOTIDE SEQUENCE [LARGE SCALE GENOMIC DNA]</scope>
    <source>
        <strain evidence="3 5">NCTC12437</strain>
    </source>
</reference>
<feature type="chain" id="PRO_5016787846" evidence="1">
    <location>
        <begin position="23"/>
        <end position="89"/>
    </location>
</feature>
<organism evidence="3 5">
    <name type="scientific">Legionella birminghamensis</name>
    <dbReference type="NCBI Taxonomy" id="28083"/>
    <lineage>
        <taxon>Bacteria</taxon>
        <taxon>Pseudomonadati</taxon>
        <taxon>Pseudomonadota</taxon>
        <taxon>Gammaproteobacteria</taxon>
        <taxon>Legionellales</taxon>
        <taxon>Legionellaceae</taxon>
        <taxon>Legionella</taxon>
    </lineage>
</organism>
<gene>
    <name evidence="2" type="ORF">Lbir_2977</name>
    <name evidence="3" type="ORF">NCTC12437_00676</name>
</gene>